<keyword evidence="3" id="KW-0539">Nucleus</keyword>
<evidence type="ECO:0000313" key="7">
    <source>
        <dbReference type="EMBL" id="KAL2285099.1"/>
    </source>
</evidence>
<dbReference type="Gene3D" id="1.20.5.490">
    <property type="entry name" value="Single helix bin"/>
    <property type="match status" value="1"/>
</dbReference>
<comment type="caution">
    <text evidence="7">The sequence shown here is derived from an EMBL/GenBank/DDBJ whole genome shotgun (WGS) entry which is preliminary data.</text>
</comment>
<gene>
    <name evidence="7" type="ORF">FJTKL_08341</name>
</gene>
<feature type="compositionally biased region" description="Polar residues" evidence="5">
    <location>
        <begin position="19"/>
        <end position="48"/>
    </location>
</feature>
<dbReference type="Pfam" id="PF18570">
    <property type="entry name" value="Nup54_57_C"/>
    <property type="match status" value="1"/>
</dbReference>
<feature type="domain" description="Nucleoporin Nup54 alpha-helical" evidence="6">
    <location>
        <begin position="149"/>
        <end position="285"/>
    </location>
</feature>
<comment type="subcellular location">
    <subcellularLocation>
        <location evidence="1">Nucleus</location>
    </subcellularLocation>
</comment>
<accession>A0ABR4ERN5</accession>
<dbReference type="Proteomes" id="UP001600888">
    <property type="component" value="Unassembled WGS sequence"/>
</dbReference>
<evidence type="ECO:0000256" key="5">
    <source>
        <dbReference type="SAM" id="MobiDB-lite"/>
    </source>
</evidence>
<proteinExistence type="predicted"/>
<evidence type="ECO:0000256" key="2">
    <source>
        <dbReference type="ARBA" id="ARBA00022448"/>
    </source>
</evidence>
<dbReference type="PANTHER" id="PTHR13000:SF0">
    <property type="entry name" value="NUCLEOPORIN P54"/>
    <property type="match status" value="1"/>
</dbReference>
<feature type="compositionally biased region" description="Polar residues" evidence="5">
    <location>
        <begin position="83"/>
        <end position="93"/>
    </location>
</feature>
<protein>
    <recommendedName>
        <fullName evidence="6">Nucleoporin Nup54 alpha-helical domain-containing protein</fullName>
    </recommendedName>
</protein>
<evidence type="ECO:0000256" key="3">
    <source>
        <dbReference type="ARBA" id="ARBA00023242"/>
    </source>
</evidence>
<keyword evidence="8" id="KW-1185">Reference proteome</keyword>
<evidence type="ECO:0000256" key="1">
    <source>
        <dbReference type="ARBA" id="ARBA00004123"/>
    </source>
</evidence>
<reference evidence="7 8" key="1">
    <citation type="submission" date="2024-03" db="EMBL/GenBank/DDBJ databases">
        <title>A high-quality draft genome sequence of Diaporthe vaccinii, a causative agent of upright dieback and viscid rot disease in cranberry plants.</title>
        <authorList>
            <person name="Sarrasin M."/>
            <person name="Lang B.F."/>
            <person name="Burger G."/>
        </authorList>
    </citation>
    <scope>NUCLEOTIDE SEQUENCE [LARGE SCALE GENOMIC DNA]</scope>
    <source>
        <strain evidence="7 8">IS7</strain>
    </source>
</reference>
<organism evidence="7 8">
    <name type="scientific">Diaporthe vaccinii</name>
    <dbReference type="NCBI Taxonomy" id="105482"/>
    <lineage>
        <taxon>Eukaryota</taxon>
        <taxon>Fungi</taxon>
        <taxon>Dikarya</taxon>
        <taxon>Ascomycota</taxon>
        <taxon>Pezizomycotina</taxon>
        <taxon>Sordariomycetes</taxon>
        <taxon>Sordariomycetidae</taxon>
        <taxon>Diaporthales</taxon>
        <taxon>Diaporthaceae</taxon>
        <taxon>Diaporthe</taxon>
        <taxon>Diaporthe eres species complex</taxon>
    </lineage>
</organism>
<feature type="compositionally biased region" description="Low complexity" evidence="5">
    <location>
        <begin position="49"/>
        <end position="81"/>
    </location>
</feature>
<evidence type="ECO:0000313" key="8">
    <source>
        <dbReference type="Proteomes" id="UP001600888"/>
    </source>
</evidence>
<keyword evidence="2" id="KW-0813">Transport</keyword>
<dbReference type="SUPFAM" id="SSF81995">
    <property type="entry name" value="beta-sandwich domain of Sec23/24"/>
    <property type="match status" value="1"/>
</dbReference>
<evidence type="ECO:0000259" key="6">
    <source>
        <dbReference type="Pfam" id="PF13874"/>
    </source>
</evidence>
<keyword evidence="4" id="KW-0175">Coiled coil</keyword>
<sequence length="352" mass="40413">MSLFGQPSGGASLFGGGNTTTQANPFAQSTANQQQPAQTQSIFGQTNNQQQQQQQLQQQQQQQQQQPQQQQQQQQAPQLGQSIFGQPQNNQAANPVFQPGAQPQPYGKSIPEQMALVLAKWRPKQPDCVFKYYFYNKVDDAHVPFYHPGEHENAKEWEEALQNKPAPGLMPVLASGFEAVAERLKAQRVAVGRFNQRLHEINNCLDAILSKHDLEWSVRTINARRKHDALRRRTLVLARKVQVLRNRGYALSGDEDELRIKLENMEKSVQDPAVNARLEELWSRLIMLRERSQILQSELQKKGLGEEQGLGEEVEVRVKKIVEDYEKQLQHLKKECELIKQDFEEWEKEHPK</sequence>
<dbReference type="InterPro" id="IPR024864">
    <property type="entry name" value="Nup54/Nup57/Nup44"/>
</dbReference>
<dbReference type="InterPro" id="IPR025712">
    <property type="entry name" value="Nup54_alpha-helical_dom"/>
</dbReference>
<dbReference type="Pfam" id="PF13874">
    <property type="entry name" value="Nup54"/>
    <property type="match status" value="1"/>
</dbReference>
<dbReference type="EMBL" id="JBAWTH010000032">
    <property type="protein sequence ID" value="KAL2285099.1"/>
    <property type="molecule type" value="Genomic_DNA"/>
</dbReference>
<feature type="region of interest" description="Disordered" evidence="5">
    <location>
        <begin position="1"/>
        <end position="108"/>
    </location>
</feature>
<name>A0ABR4ERN5_9PEZI</name>
<feature type="coiled-coil region" evidence="4">
    <location>
        <begin position="315"/>
        <end position="349"/>
    </location>
</feature>
<evidence type="ECO:0000256" key="4">
    <source>
        <dbReference type="SAM" id="Coils"/>
    </source>
</evidence>
<dbReference type="Gene3D" id="1.20.5.3600">
    <property type="match status" value="1"/>
</dbReference>
<dbReference type="PANTHER" id="PTHR13000">
    <property type="entry name" value="NUCLEOPORIN P54"/>
    <property type="match status" value="1"/>
</dbReference>